<dbReference type="PANTHER" id="PTHR43201:SF5">
    <property type="entry name" value="MEDIUM-CHAIN ACYL-COA LIGASE ACSF2, MITOCHONDRIAL"/>
    <property type="match status" value="1"/>
</dbReference>
<dbReference type="Pfam" id="PF00550">
    <property type="entry name" value="PP-binding"/>
    <property type="match status" value="1"/>
</dbReference>
<evidence type="ECO:0000313" key="7">
    <source>
        <dbReference type="EMBL" id="KUI61941.1"/>
    </source>
</evidence>
<dbReference type="Gene3D" id="3.30.559.10">
    <property type="entry name" value="Chloramphenicol acetyltransferase-like domain"/>
    <property type="match status" value="1"/>
</dbReference>
<accession>A0A194VDT5</accession>
<dbReference type="SUPFAM" id="SSF56801">
    <property type="entry name" value="Acetyl-CoA synthetase-like"/>
    <property type="match status" value="1"/>
</dbReference>
<dbReference type="PROSITE" id="PS00455">
    <property type="entry name" value="AMP_BINDING"/>
    <property type="match status" value="1"/>
</dbReference>
<dbReference type="Gene3D" id="3.30.559.30">
    <property type="entry name" value="Nonribosomal peptide synthetase, condensation domain"/>
    <property type="match status" value="1"/>
</dbReference>
<keyword evidence="2" id="KW-0596">Phosphopantetheine</keyword>
<dbReference type="GO" id="GO:0031956">
    <property type="term" value="F:medium-chain fatty acid-CoA ligase activity"/>
    <property type="evidence" value="ECO:0007669"/>
    <property type="project" value="TreeGrafter"/>
</dbReference>
<evidence type="ECO:0000256" key="4">
    <source>
        <dbReference type="ARBA" id="ARBA00022598"/>
    </source>
</evidence>
<evidence type="ECO:0000256" key="1">
    <source>
        <dbReference type="ARBA" id="ARBA00006432"/>
    </source>
</evidence>
<evidence type="ECO:0000256" key="2">
    <source>
        <dbReference type="ARBA" id="ARBA00022450"/>
    </source>
</evidence>
<feature type="domain" description="Carrier" evidence="6">
    <location>
        <begin position="596"/>
        <end position="657"/>
    </location>
</feature>
<dbReference type="InterPro" id="IPR023213">
    <property type="entry name" value="CAT-like_dom_sf"/>
</dbReference>
<dbReference type="AlphaFoldDB" id="A0A194VDT5"/>
<dbReference type="SUPFAM" id="SSF52777">
    <property type="entry name" value="CoA-dependent acyltransferases"/>
    <property type="match status" value="1"/>
</dbReference>
<dbReference type="Gene3D" id="3.30.300.30">
    <property type="match status" value="1"/>
</dbReference>
<dbReference type="GO" id="GO:0006631">
    <property type="term" value="P:fatty acid metabolic process"/>
    <property type="evidence" value="ECO:0007669"/>
    <property type="project" value="TreeGrafter"/>
</dbReference>
<organism evidence="7 8">
    <name type="scientific">Cytospora mali</name>
    <name type="common">Apple Valsa canker fungus</name>
    <name type="synonym">Valsa mali</name>
    <dbReference type="NCBI Taxonomy" id="578113"/>
    <lineage>
        <taxon>Eukaryota</taxon>
        <taxon>Fungi</taxon>
        <taxon>Dikarya</taxon>
        <taxon>Ascomycota</taxon>
        <taxon>Pezizomycotina</taxon>
        <taxon>Sordariomycetes</taxon>
        <taxon>Sordariomycetidae</taxon>
        <taxon>Diaporthales</taxon>
        <taxon>Cytosporaceae</taxon>
        <taxon>Cytospora</taxon>
    </lineage>
</organism>
<dbReference type="OrthoDB" id="10253869at2759"/>
<gene>
    <name evidence="7" type="ORF">VP1G_09098</name>
</gene>
<dbReference type="InterPro" id="IPR045851">
    <property type="entry name" value="AMP-bd_C_sf"/>
</dbReference>
<protein>
    <submittedName>
        <fullName evidence="7">Acyl-CoA synthetase family member 2, mitochondrial</fullName>
    </submittedName>
</protein>
<reference evidence="8" key="1">
    <citation type="submission" date="2014-12" db="EMBL/GenBank/DDBJ databases">
        <title>Genome Sequence of Valsa Canker Pathogens Uncovers a Specific Adaption of Colonization on Woody Bark.</title>
        <authorList>
            <person name="Yin Z."/>
            <person name="Liu H."/>
            <person name="Gao X."/>
            <person name="Li Z."/>
            <person name="Song N."/>
            <person name="Ke X."/>
            <person name="Dai Q."/>
            <person name="Wu Y."/>
            <person name="Sun Y."/>
            <person name="Xu J.-R."/>
            <person name="Kang Z.K."/>
            <person name="Wang L."/>
            <person name="Huang L."/>
        </authorList>
    </citation>
    <scope>NUCLEOTIDE SEQUENCE [LARGE SCALE GENOMIC DNA]</scope>
    <source>
        <strain evidence="8">SXYL134</strain>
    </source>
</reference>
<proteinExistence type="inferred from homology"/>
<dbReference type="InterPro" id="IPR020845">
    <property type="entry name" value="AMP-binding_CS"/>
</dbReference>
<dbReference type="InterPro" id="IPR000873">
    <property type="entry name" value="AMP-dep_synth/lig_dom"/>
</dbReference>
<evidence type="ECO:0000259" key="5">
    <source>
        <dbReference type="Pfam" id="PF00501"/>
    </source>
</evidence>
<comment type="similarity">
    <text evidence="1">Belongs to the ATP-dependent AMP-binding enzyme family.</text>
</comment>
<dbReference type="Proteomes" id="UP000078576">
    <property type="component" value="Unassembled WGS sequence"/>
</dbReference>
<evidence type="ECO:0000313" key="8">
    <source>
        <dbReference type="Proteomes" id="UP000078576"/>
    </source>
</evidence>
<dbReference type="Gene3D" id="3.40.50.12780">
    <property type="entry name" value="N-terminal domain of ligase-like"/>
    <property type="match status" value="1"/>
</dbReference>
<dbReference type="InterPro" id="IPR009081">
    <property type="entry name" value="PP-bd_ACP"/>
</dbReference>
<keyword evidence="8" id="KW-1185">Reference proteome</keyword>
<evidence type="ECO:0000256" key="3">
    <source>
        <dbReference type="ARBA" id="ARBA00022553"/>
    </source>
</evidence>
<sequence length="1189" mass="130181">MGSLAPPSEEYGPPVPQHDRPPCMWKDFLSQVTSQPDALAIACVHQSPDLFGVPNLPLDDDEFRANPYLRWSFSSLRHGIERLVKALRPLGVKESTPIVTFAQNSAEFVLTAYVSIKLGCITIPINPRNLTNEEEVRHMVKTALSVCNGERPVVLAGDEHLAFQIDELGLFPDAVKIILGANMYSDWTTFQSLMDQTAHDFNVDVDEALSPSVPEKGATVLFTSGTTSLPKGICRVNSNWAQAYFGRALIDGHMDVGDRTICNLPNNHAMGYISLTNALAVGTGVVYPGSAFDPELMLETLYKEKITHTFMVPTMIHALVAVKTAKYPDRPLTYLKNNAFGGATLTVETLNLVTKELGAKGAENLFGCTEGVLTSGGSMSDFSKIVDGLDVSVGWPLAGYGIRIVDPETGEMVPRGGLGEIHGCGPSVDGPYIGGVGADNWYESDGRLWYKTGDAGRIDDTGRVFVTGRYKDMIIRGGENISPSAMEAILSKNATLNALIPQIVGAPDEIAGEVPVCVVKGKVTPEIRELIQSEIVHHMGTLYVPEDVISTQDLGLEDYPRTTSGKIQKTKVAAMVKKHLAKGPEVNSTNGHLTEEIRMIWAKAVGLEPSRIRLDVPIGEFADSITVMRVRDRIKRTTGKALALADMMGVGTIEQQIKILQSMGAAQDQEVQVKRPTRQGQPGMEDMAHLTEDPDVFEPTKELVSKTLSGYGLGWNDVEDVMPAYDFGAILSQTKLYDSWNFNMAINPSQKVNKTQLRRAFEAVVINNRILASFLVWDSQALQSDDALHVVVKQTSKFFDMIVKDGGSLDTIEDLKSISLHHPHPDYATLPGPVYRTLLFDVKETGSAAMVTSVHHCVIDASMAQIVQEDMDRALAGVYAGAGTTEELLTKLIPHVDYKPWADSYFNLRHSVEARAATKWHLKRLSSLPQHIEAGALFPPTVRTPRDKYNAALVEGEDCIPFIFDVPDIHALRKEHPSITAQAVVKSAVALMNVHRTGHTHALFTNHEASRTYFPFISKAMMDLAPKQYEATDVSGPAYQNVTNLVEIREDETVLAFLGRIQDEQTLLTKHAAAPLREIMRGLINGEQLVPEVIGAQVYNWVPGLGTTGTNPYQHHELLNAVVRPHVGLSLNCGLGGPQNQTVIIQIRGDGFDLDGLRKVGEELEAITKWLVSKEQWESVVGGYKTVLA</sequence>
<dbReference type="InterPro" id="IPR036736">
    <property type="entry name" value="ACP-like_sf"/>
</dbReference>
<dbReference type="Pfam" id="PF00501">
    <property type="entry name" value="AMP-binding"/>
    <property type="match status" value="1"/>
</dbReference>
<dbReference type="EMBL" id="KN714793">
    <property type="protein sequence ID" value="KUI61941.1"/>
    <property type="molecule type" value="Genomic_DNA"/>
</dbReference>
<dbReference type="CDD" id="cd04433">
    <property type="entry name" value="AFD_class_I"/>
    <property type="match status" value="1"/>
</dbReference>
<feature type="domain" description="AMP-dependent synthetase/ligase" evidence="5">
    <location>
        <begin position="67"/>
        <end position="428"/>
    </location>
</feature>
<dbReference type="STRING" id="694573.A0A194VDT5"/>
<name>A0A194VDT5_CYTMA</name>
<dbReference type="InterPro" id="IPR042099">
    <property type="entry name" value="ANL_N_sf"/>
</dbReference>
<dbReference type="PANTHER" id="PTHR43201">
    <property type="entry name" value="ACYL-COA SYNTHETASE"/>
    <property type="match status" value="1"/>
</dbReference>
<dbReference type="SUPFAM" id="SSF47336">
    <property type="entry name" value="ACP-like"/>
    <property type="match status" value="1"/>
</dbReference>
<evidence type="ECO:0000259" key="6">
    <source>
        <dbReference type="Pfam" id="PF00550"/>
    </source>
</evidence>
<keyword evidence="4" id="KW-0436">Ligase</keyword>
<keyword evidence="3" id="KW-0597">Phosphoprotein</keyword>